<evidence type="ECO:0000313" key="3">
    <source>
        <dbReference type="Proteomes" id="UP001428341"/>
    </source>
</evidence>
<comment type="caution">
    <text evidence="2">The sequence shown here is derived from an EMBL/GenBank/DDBJ whole genome shotgun (WGS) entry which is preliminary data.</text>
</comment>
<proteinExistence type="predicted"/>
<protein>
    <submittedName>
        <fullName evidence="2">Uncharacterized protein</fullName>
    </submittedName>
</protein>
<feature type="region of interest" description="Disordered" evidence="1">
    <location>
        <begin position="24"/>
        <end position="79"/>
    </location>
</feature>
<accession>A0AAP0Q9M1</accession>
<organism evidence="2 3">
    <name type="scientific">Citrus x changshan-huyou</name>
    <dbReference type="NCBI Taxonomy" id="2935761"/>
    <lineage>
        <taxon>Eukaryota</taxon>
        <taxon>Viridiplantae</taxon>
        <taxon>Streptophyta</taxon>
        <taxon>Embryophyta</taxon>
        <taxon>Tracheophyta</taxon>
        <taxon>Spermatophyta</taxon>
        <taxon>Magnoliopsida</taxon>
        <taxon>eudicotyledons</taxon>
        <taxon>Gunneridae</taxon>
        <taxon>Pentapetalae</taxon>
        <taxon>rosids</taxon>
        <taxon>malvids</taxon>
        <taxon>Sapindales</taxon>
        <taxon>Rutaceae</taxon>
        <taxon>Aurantioideae</taxon>
        <taxon>Citrus</taxon>
    </lineage>
</organism>
<feature type="compositionally biased region" description="Acidic residues" evidence="1">
    <location>
        <begin position="67"/>
        <end position="79"/>
    </location>
</feature>
<sequence length="118" mass="13586">MQSMLNLHGSYGLPLCVSGITPHDHLNLSNEMADHDRRREAMKKQKQKQKQRSSSLLTDHRRHREEQEEEEEEEEEIIITSEEGELQLLVIDDCDYEDLARVLLDLSNICLASTAKAA</sequence>
<gene>
    <name evidence="2" type="ORF">WN944_027904</name>
</gene>
<dbReference type="AlphaFoldDB" id="A0AAP0Q9M1"/>
<evidence type="ECO:0000256" key="1">
    <source>
        <dbReference type="SAM" id="MobiDB-lite"/>
    </source>
</evidence>
<dbReference type="EMBL" id="JBCGBO010000025">
    <property type="protein sequence ID" value="KAK9175893.1"/>
    <property type="molecule type" value="Genomic_DNA"/>
</dbReference>
<dbReference type="Proteomes" id="UP001428341">
    <property type="component" value="Unassembled WGS sequence"/>
</dbReference>
<name>A0AAP0Q9M1_9ROSI</name>
<keyword evidence="3" id="KW-1185">Reference proteome</keyword>
<feature type="compositionally biased region" description="Basic and acidic residues" evidence="1">
    <location>
        <begin position="24"/>
        <end position="43"/>
    </location>
</feature>
<reference evidence="2 3" key="1">
    <citation type="submission" date="2024-05" db="EMBL/GenBank/DDBJ databases">
        <title>Haplotype-resolved chromosome-level genome assembly of Huyou (Citrus changshanensis).</title>
        <authorList>
            <person name="Miao C."/>
            <person name="Chen W."/>
            <person name="Wu Y."/>
            <person name="Wang L."/>
            <person name="Zhao S."/>
            <person name="Grierson D."/>
            <person name="Xu C."/>
            <person name="Chen K."/>
        </authorList>
    </citation>
    <scope>NUCLEOTIDE SEQUENCE [LARGE SCALE GENOMIC DNA]</scope>
    <source>
        <strain evidence="2">01-14</strain>
        <tissue evidence="2">Leaf</tissue>
    </source>
</reference>
<evidence type="ECO:0000313" key="2">
    <source>
        <dbReference type="EMBL" id="KAK9175893.1"/>
    </source>
</evidence>